<evidence type="ECO:0000256" key="4">
    <source>
        <dbReference type="ARBA" id="ARBA00022729"/>
    </source>
</evidence>
<evidence type="ECO:0000256" key="2">
    <source>
        <dbReference type="ARBA" id="ARBA00022502"/>
    </source>
</evidence>
<keyword evidence="3 7" id="KW-0812">Transmembrane</keyword>
<feature type="chain" id="PRO_5016481433" description="Post-GPI attachment to proteins factor 3" evidence="7">
    <location>
        <begin position="33"/>
        <end position="361"/>
    </location>
</feature>
<comment type="subcellular location">
    <subcellularLocation>
        <location evidence="1">Endomembrane system</location>
        <topology evidence="1">Multi-pass membrane protein</topology>
    </subcellularLocation>
    <subcellularLocation>
        <location evidence="7">Endoplasmic reticulum membrane</location>
        <topology evidence="7">Multi-pass membrane protein</topology>
    </subcellularLocation>
</comment>
<dbReference type="HOGENOM" id="CLU_032917_1_1_1"/>
<dbReference type="GO" id="GO:0006506">
    <property type="term" value="P:GPI anchor biosynthetic process"/>
    <property type="evidence" value="ECO:0007669"/>
    <property type="project" value="UniProtKB-KW"/>
</dbReference>
<feature type="transmembrane region" description="Helical" evidence="7">
    <location>
        <begin position="203"/>
        <end position="223"/>
    </location>
</feature>
<dbReference type="AlphaFoldDB" id="J5QMT9"/>
<comment type="similarity">
    <text evidence="7">Belongs to the PGAP3 family.</text>
</comment>
<dbReference type="OrthoDB" id="419770at2759"/>
<dbReference type="EMBL" id="ALBS01000211">
    <property type="protein sequence ID" value="EJT48173.1"/>
    <property type="molecule type" value="Genomic_DNA"/>
</dbReference>
<protein>
    <recommendedName>
        <fullName evidence="7">Post-GPI attachment to proteins factor 3</fullName>
    </recommendedName>
</protein>
<dbReference type="VEuPathDB" id="FungiDB:A1Q1_02877"/>
<sequence length="361" mass="40512">MVLRSKRLTPDQPTPRWALALLALSALGLVSASSGDRLEVFRSCVTSCESEPCSLSLLLRALGWSCASNCAYKCSHTVTDLSDGGQLGYHQFFGKWAFCRVLGVQEPFSVLFSLGNLWVHWKGLKMLEKRVPDSNALKPWLKAAAWIQMNTWLWSSVFHTRDVPWTEKLDYFSAMITVAFMLLYALLRIFNIQTPSSSTSRPILRLLLSLLIGGFVLSHFIYVSSLPRFPYGYHVAVAMVLGTIGNVLWILWSLSFVLEFPTLRIAGRTVGWPWPYGPNWNPHKSKRPKGAFTPPILTLLTTAAMSLELLDFPPILRAIDAHSLWHLATIPLSMAWWDFLVRDTNDLQALTGSPLSGSPKF</sequence>
<dbReference type="InterPro" id="IPR007217">
    <property type="entry name" value="Per1-like"/>
</dbReference>
<comment type="function">
    <text evidence="7">Involved in the lipid remodeling steps of GPI-anchor maturation.</text>
</comment>
<gene>
    <name evidence="8" type="ORF">A1Q1_02877</name>
</gene>
<comment type="caution">
    <text evidence="7">Lacks conserved residue(s) required for the propagation of feature annotation.</text>
</comment>
<accession>J5QMT9</accession>
<dbReference type="RefSeq" id="XP_014179581.1">
    <property type="nucleotide sequence ID" value="XM_014324106.1"/>
</dbReference>
<keyword evidence="6 7" id="KW-0472">Membrane</keyword>
<dbReference type="PANTHER" id="PTHR13148">
    <property type="entry name" value="PER1-RELATED"/>
    <property type="match status" value="1"/>
</dbReference>
<name>J5QMT9_TRIAS</name>
<evidence type="ECO:0000313" key="8">
    <source>
        <dbReference type="EMBL" id="EJT48173.1"/>
    </source>
</evidence>
<dbReference type="GO" id="GO:0005789">
    <property type="term" value="C:endoplasmic reticulum membrane"/>
    <property type="evidence" value="ECO:0007669"/>
    <property type="project" value="UniProtKB-SubCell"/>
</dbReference>
<comment type="caution">
    <text evidence="8">The sequence shown here is derived from an EMBL/GenBank/DDBJ whole genome shotgun (WGS) entry which is preliminary data.</text>
</comment>
<keyword evidence="7" id="KW-0256">Endoplasmic reticulum</keyword>
<dbReference type="Proteomes" id="UP000002748">
    <property type="component" value="Unassembled WGS sequence"/>
</dbReference>
<dbReference type="GeneID" id="25986390"/>
<keyword evidence="4 7" id="KW-0732">Signal</keyword>
<dbReference type="KEGG" id="tasa:A1Q1_02877"/>
<feature type="transmembrane region" description="Helical" evidence="7">
    <location>
        <begin position="235"/>
        <end position="258"/>
    </location>
</feature>
<evidence type="ECO:0000313" key="9">
    <source>
        <dbReference type="Proteomes" id="UP000002748"/>
    </source>
</evidence>
<evidence type="ECO:0000256" key="3">
    <source>
        <dbReference type="ARBA" id="ARBA00022692"/>
    </source>
</evidence>
<proteinExistence type="inferred from homology"/>
<reference evidence="8 9" key="1">
    <citation type="journal article" date="2012" name="Eukaryot. Cell">
        <title>Draft genome sequence of CBS 2479, the standard type strain of Trichosporon asahii.</title>
        <authorList>
            <person name="Yang R.Y."/>
            <person name="Li H.T."/>
            <person name="Zhu H."/>
            <person name="Zhou G.P."/>
            <person name="Wang M."/>
            <person name="Wang L."/>
        </authorList>
    </citation>
    <scope>NUCLEOTIDE SEQUENCE [LARGE SCALE GENOMIC DNA]</scope>
    <source>
        <strain evidence="9">ATCC 90039 / CBS 2479 / JCM 2466 / KCTC 7840 / NCYC 2677 / UAMH 7654</strain>
    </source>
</reference>
<keyword evidence="5 7" id="KW-1133">Transmembrane helix</keyword>
<evidence type="ECO:0000256" key="5">
    <source>
        <dbReference type="ARBA" id="ARBA00022989"/>
    </source>
</evidence>
<evidence type="ECO:0000256" key="6">
    <source>
        <dbReference type="ARBA" id="ARBA00023136"/>
    </source>
</evidence>
<feature type="transmembrane region" description="Helical" evidence="7">
    <location>
        <begin position="171"/>
        <end position="191"/>
    </location>
</feature>
<feature type="signal peptide" evidence="7">
    <location>
        <begin position="1"/>
        <end position="32"/>
    </location>
</feature>
<dbReference type="Pfam" id="PF04080">
    <property type="entry name" value="Per1"/>
    <property type="match status" value="1"/>
</dbReference>
<dbReference type="PANTHER" id="PTHR13148:SF0">
    <property type="entry name" value="POST-GPI ATTACHMENT TO PROTEINS FACTOR 3"/>
    <property type="match status" value="1"/>
</dbReference>
<keyword evidence="2 7" id="KW-0337">GPI-anchor biosynthesis</keyword>
<evidence type="ECO:0000256" key="7">
    <source>
        <dbReference type="RuleBase" id="RU365066"/>
    </source>
</evidence>
<dbReference type="GO" id="GO:0016788">
    <property type="term" value="F:hydrolase activity, acting on ester bonds"/>
    <property type="evidence" value="ECO:0007669"/>
    <property type="project" value="TreeGrafter"/>
</dbReference>
<evidence type="ECO:0000256" key="1">
    <source>
        <dbReference type="ARBA" id="ARBA00004127"/>
    </source>
</evidence>
<organism evidence="8 9">
    <name type="scientific">Trichosporon asahii var. asahii (strain ATCC 90039 / CBS 2479 / JCM 2466 / KCTC 7840 / NBRC 103889/ NCYC 2677 / UAMH 7654)</name>
    <name type="common">Yeast</name>
    <dbReference type="NCBI Taxonomy" id="1186058"/>
    <lineage>
        <taxon>Eukaryota</taxon>
        <taxon>Fungi</taxon>
        <taxon>Dikarya</taxon>
        <taxon>Basidiomycota</taxon>
        <taxon>Agaricomycotina</taxon>
        <taxon>Tremellomycetes</taxon>
        <taxon>Trichosporonales</taxon>
        <taxon>Trichosporonaceae</taxon>
        <taxon>Trichosporon</taxon>
    </lineage>
</organism>